<dbReference type="EMBL" id="MCFA01000030">
    <property type="protein sequence ID" value="ORY14797.1"/>
    <property type="molecule type" value="Genomic_DNA"/>
</dbReference>
<keyword evidence="1" id="KW-0472">Membrane</keyword>
<dbReference type="AlphaFoldDB" id="A0A1Y1ZXJ6"/>
<name>A0A1Y1ZXJ6_9PLEO</name>
<sequence length="151" mass="16936">MNLRVAPIITIVLIDYPSQTGTSEPFTILQFSFELHSGPIADHTKDVDTCRSSRAADPKCHIHSETSKPLIPRFPEKSRCHQTPSIDHGKQNFASSSPRHAVMTKLYSMLRLKGKPECRYSISLFIFRLIFAPTSLTVVLVPYLGILANQI</sequence>
<accession>A0A1Y1ZXJ6</accession>
<keyword evidence="1" id="KW-0812">Transmembrane</keyword>
<keyword evidence="1" id="KW-1133">Transmembrane helix</keyword>
<gene>
    <name evidence="2" type="ORF">BCR34DRAFT_212456</name>
</gene>
<protein>
    <submittedName>
        <fullName evidence="2">Uncharacterized protein</fullName>
    </submittedName>
</protein>
<proteinExistence type="predicted"/>
<dbReference type="Proteomes" id="UP000193144">
    <property type="component" value="Unassembled WGS sequence"/>
</dbReference>
<keyword evidence="3" id="KW-1185">Reference proteome</keyword>
<comment type="caution">
    <text evidence="2">The sequence shown here is derived from an EMBL/GenBank/DDBJ whole genome shotgun (WGS) entry which is preliminary data.</text>
</comment>
<reference evidence="2 3" key="1">
    <citation type="submission" date="2016-07" db="EMBL/GenBank/DDBJ databases">
        <title>Pervasive Adenine N6-methylation of Active Genes in Fungi.</title>
        <authorList>
            <consortium name="DOE Joint Genome Institute"/>
            <person name="Mondo S.J."/>
            <person name="Dannebaum R.O."/>
            <person name="Kuo R.C."/>
            <person name="Labutti K."/>
            <person name="Haridas S."/>
            <person name="Kuo A."/>
            <person name="Salamov A."/>
            <person name="Ahrendt S.R."/>
            <person name="Lipzen A."/>
            <person name="Sullivan W."/>
            <person name="Andreopoulos W.B."/>
            <person name="Clum A."/>
            <person name="Lindquist E."/>
            <person name="Daum C."/>
            <person name="Ramamoorthy G.K."/>
            <person name="Gryganskyi A."/>
            <person name="Culley D."/>
            <person name="Magnuson J.K."/>
            <person name="James T.Y."/>
            <person name="O'Malley M.A."/>
            <person name="Stajich J.E."/>
            <person name="Spatafora J.W."/>
            <person name="Visel A."/>
            <person name="Grigoriev I.V."/>
        </authorList>
    </citation>
    <scope>NUCLEOTIDE SEQUENCE [LARGE SCALE GENOMIC DNA]</scope>
    <source>
        <strain evidence="2 3">CBS 115471</strain>
    </source>
</reference>
<feature type="transmembrane region" description="Helical" evidence="1">
    <location>
        <begin position="125"/>
        <end position="146"/>
    </location>
</feature>
<evidence type="ECO:0000313" key="3">
    <source>
        <dbReference type="Proteomes" id="UP000193144"/>
    </source>
</evidence>
<organism evidence="2 3">
    <name type="scientific">Clohesyomyces aquaticus</name>
    <dbReference type="NCBI Taxonomy" id="1231657"/>
    <lineage>
        <taxon>Eukaryota</taxon>
        <taxon>Fungi</taxon>
        <taxon>Dikarya</taxon>
        <taxon>Ascomycota</taxon>
        <taxon>Pezizomycotina</taxon>
        <taxon>Dothideomycetes</taxon>
        <taxon>Pleosporomycetidae</taxon>
        <taxon>Pleosporales</taxon>
        <taxon>Lindgomycetaceae</taxon>
        <taxon>Clohesyomyces</taxon>
    </lineage>
</organism>
<evidence type="ECO:0000313" key="2">
    <source>
        <dbReference type="EMBL" id="ORY14797.1"/>
    </source>
</evidence>
<evidence type="ECO:0000256" key="1">
    <source>
        <dbReference type="SAM" id="Phobius"/>
    </source>
</evidence>